<protein>
    <submittedName>
        <fullName evidence="1">CLUMA_CG018439, isoform A</fullName>
    </submittedName>
</protein>
<dbReference type="Proteomes" id="UP000183832">
    <property type="component" value="Unassembled WGS sequence"/>
</dbReference>
<accession>A0A1J1J0I4</accession>
<sequence length="66" mass="7800">MNKHVIHLRLMKANKTSWKIFLLSNKDASSAVTFSRELATFCFDCYDMIHDIKFFNIYLFGNHVVK</sequence>
<dbReference type="EMBL" id="CVRI01000064">
    <property type="protein sequence ID" value="CRL05466.1"/>
    <property type="molecule type" value="Genomic_DNA"/>
</dbReference>
<gene>
    <name evidence="1" type="ORF">CLUMA_CG018439</name>
</gene>
<evidence type="ECO:0000313" key="1">
    <source>
        <dbReference type="EMBL" id="CRL05466.1"/>
    </source>
</evidence>
<reference evidence="1 2" key="1">
    <citation type="submission" date="2015-04" db="EMBL/GenBank/DDBJ databases">
        <authorList>
            <person name="Syromyatnikov M.Y."/>
            <person name="Popov V.N."/>
        </authorList>
    </citation>
    <scope>NUCLEOTIDE SEQUENCE [LARGE SCALE GENOMIC DNA]</scope>
</reference>
<dbReference type="AlphaFoldDB" id="A0A1J1J0I4"/>
<evidence type="ECO:0000313" key="2">
    <source>
        <dbReference type="Proteomes" id="UP000183832"/>
    </source>
</evidence>
<proteinExistence type="predicted"/>
<organism evidence="1 2">
    <name type="scientific">Clunio marinus</name>
    <dbReference type="NCBI Taxonomy" id="568069"/>
    <lineage>
        <taxon>Eukaryota</taxon>
        <taxon>Metazoa</taxon>
        <taxon>Ecdysozoa</taxon>
        <taxon>Arthropoda</taxon>
        <taxon>Hexapoda</taxon>
        <taxon>Insecta</taxon>
        <taxon>Pterygota</taxon>
        <taxon>Neoptera</taxon>
        <taxon>Endopterygota</taxon>
        <taxon>Diptera</taxon>
        <taxon>Nematocera</taxon>
        <taxon>Chironomoidea</taxon>
        <taxon>Chironomidae</taxon>
        <taxon>Clunio</taxon>
    </lineage>
</organism>
<name>A0A1J1J0I4_9DIPT</name>
<keyword evidence="2" id="KW-1185">Reference proteome</keyword>